<sequence length="222" mass="25129">MKKYLLLLVSVFFSLALVACGSEEKTEEKSAPTASNQKGIKESNSKTNEKTLLTKVGEKQKYNAQGGVIELMKIKEINQTIDVAPMKMTVQNIKLFELSDLPEQMLTAAKEVYQATPTNDGKLNYIQVIYTVENTSDENINFLNFDKVVLNNGEQLEANRNFITEKNTSFEYFGKVKQERVLGLFFNGDPKDITNVKFITSSTYQQKSYDTITDGQQVQFDL</sequence>
<feature type="signal peptide" evidence="2">
    <location>
        <begin position="1"/>
        <end position="19"/>
    </location>
</feature>
<evidence type="ECO:0000313" key="3">
    <source>
        <dbReference type="EMBL" id="KZD41217.1"/>
    </source>
</evidence>
<accession>A0A164IA53</accession>
<dbReference type="PROSITE" id="PS51257">
    <property type="entry name" value="PROKAR_LIPOPROTEIN"/>
    <property type="match status" value="1"/>
</dbReference>
<evidence type="ECO:0000313" key="4">
    <source>
        <dbReference type="Proteomes" id="UP000076501"/>
    </source>
</evidence>
<organism evidence="3 4">
    <name type="scientific">Bacillus cereus</name>
    <dbReference type="NCBI Taxonomy" id="1396"/>
    <lineage>
        <taxon>Bacteria</taxon>
        <taxon>Bacillati</taxon>
        <taxon>Bacillota</taxon>
        <taxon>Bacilli</taxon>
        <taxon>Bacillales</taxon>
        <taxon>Bacillaceae</taxon>
        <taxon>Bacillus</taxon>
        <taxon>Bacillus cereus group</taxon>
    </lineage>
</organism>
<dbReference type="PATRIC" id="fig|1396.539.peg.4612"/>
<dbReference type="AlphaFoldDB" id="A0A164IA53"/>
<evidence type="ECO:0000256" key="2">
    <source>
        <dbReference type="SAM" id="SignalP"/>
    </source>
</evidence>
<reference evidence="3 4" key="1">
    <citation type="submission" date="2015-09" db="EMBL/GenBank/DDBJ databases">
        <title>Bacillus cereus food isolates.</title>
        <authorList>
            <person name="Boekhorst J."/>
        </authorList>
    </citation>
    <scope>NUCLEOTIDE SEQUENCE [LARGE SCALE GENOMIC DNA]</scope>
    <source>
        <strain evidence="3 4">B4082</strain>
    </source>
</reference>
<keyword evidence="2" id="KW-0732">Signal</keyword>
<dbReference type="RefSeq" id="WP_063221336.1">
    <property type="nucleotide sequence ID" value="NZ_JAEHBS010000049.1"/>
</dbReference>
<evidence type="ECO:0000256" key="1">
    <source>
        <dbReference type="SAM" id="MobiDB-lite"/>
    </source>
</evidence>
<protein>
    <submittedName>
        <fullName evidence="3">Putative lipoprotein</fullName>
    </submittedName>
</protein>
<feature type="chain" id="PRO_5039669185" evidence="2">
    <location>
        <begin position="20"/>
        <end position="222"/>
    </location>
</feature>
<dbReference type="EMBL" id="LJKA01000004">
    <property type="protein sequence ID" value="KZD41217.1"/>
    <property type="molecule type" value="Genomic_DNA"/>
</dbReference>
<proteinExistence type="predicted"/>
<dbReference type="Proteomes" id="UP000076501">
    <property type="component" value="Unassembled WGS sequence"/>
</dbReference>
<feature type="region of interest" description="Disordered" evidence="1">
    <location>
        <begin position="26"/>
        <end position="46"/>
    </location>
</feature>
<comment type="caution">
    <text evidence="3">The sequence shown here is derived from an EMBL/GenBank/DDBJ whole genome shotgun (WGS) entry which is preliminary data.</text>
</comment>
<keyword evidence="3" id="KW-0449">Lipoprotein</keyword>
<name>A0A164IA53_BACCE</name>
<gene>
    <name evidence="3" type="ORF">B4082_0606</name>
</gene>